<dbReference type="Proteomes" id="UP001472677">
    <property type="component" value="Unassembled WGS sequence"/>
</dbReference>
<sequence>MAYGHQFKSVIGGIAKHMAMFNDIDLLRTLTEMTMDTLSDIEALLLDINQHLHDLTKDYHHVGLGAGFTSDLAVGILNQASVEYHIEDLIIELVEMSLINRLQGK</sequence>
<accession>A0ABR2G9H5</accession>
<evidence type="ECO:0000313" key="2">
    <source>
        <dbReference type="Proteomes" id="UP001472677"/>
    </source>
</evidence>
<gene>
    <name evidence="1" type="ORF">V6N12_065709</name>
</gene>
<comment type="caution">
    <text evidence="1">The sequence shown here is derived from an EMBL/GenBank/DDBJ whole genome shotgun (WGS) entry which is preliminary data.</text>
</comment>
<protein>
    <submittedName>
        <fullName evidence="1">Uncharacterized protein</fullName>
    </submittedName>
</protein>
<reference evidence="1 2" key="1">
    <citation type="journal article" date="2024" name="G3 (Bethesda)">
        <title>Genome assembly of Hibiscus sabdariffa L. provides insights into metabolisms of medicinal natural products.</title>
        <authorList>
            <person name="Kim T."/>
        </authorList>
    </citation>
    <scope>NUCLEOTIDE SEQUENCE [LARGE SCALE GENOMIC DNA]</scope>
    <source>
        <strain evidence="1">TK-2024</strain>
        <tissue evidence="1">Old leaves</tissue>
    </source>
</reference>
<dbReference type="EMBL" id="JBBPBM010000002">
    <property type="protein sequence ID" value="KAK8597236.1"/>
    <property type="molecule type" value="Genomic_DNA"/>
</dbReference>
<evidence type="ECO:0000313" key="1">
    <source>
        <dbReference type="EMBL" id="KAK8597236.1"/>
    </source>
</evidence>
<proteinExistence type="predicted"/>
<organism evidence="1 2">
    <name type="scientific">Hibiscus sabdariffa</name>
    <name type="common">roselle</name>
    <dbReference type="NCBI Taxonomy" id="183260"/>
    <lineage>
        <taxon>Eukaryota</taxon>
        <taxon>Viridiplantae</taxon>
        <taxon>Streptophyta</taxon>
        <taxon>Embryophyta</taxon>
        <taxon>Tracheophyta</taxon>
        <taxon>Spermatophyta</taxon>
        <taxon>Magnoliopsida</taxon>
        <taxon>eudicotyledons</taxon>
        <taxon>Gunneridae</taxon>
        <taxon>Pentapetalae</taxon>
        <taxon>rosids</taxon>
        <taxon>malvids</taxon>
        <taxon>Malvales</taxon>
        <taxon>Malvaceae</taxon>
        <taxon>Malvoideae</taxon>
        <taxon>Hibiscus</taxon>
    </lineage>
</organism>
<keyword evidence="2" id="KW-1185">Reference proteome</keyword>
<name>A0ABR2G9H5_9ROSI</name>